<reference evidence="2 3" key="1">
    <citation type="submission" date="2015-05" db="EMBL/GenBank/DDBJ databases">
        <title>Evolution of Trichinella species and genotypes.</title>
        <authorList>
            <person name="Korhonen P.K."/>
            <person name="Edoardo P."/>
            <person name="Giuseppe L.R."/>
            <person name="Gasser R.B."/>
        </authorList>
    </citation>
    <scope>NUCLEOTIDE SEQUENCE [LARGE SCALE GENOMIC DNA]</scope>
    <source>
        <strain evidence="2">ISS10</strain>
    </source>
</reference>
<sequence>MLSLKLLRPPRQRSRQSASPMLDKCNGNEHSSRRRPSSLFDQLQRLALIFYRDDETVCQWYESNSHLLDPYKAQGVCRLLRTNFITLNSQSLTSFCRKWLPFGQKEFKQGHGGRFYKPPGANKQQQLRSKEIGAQVSGLRSKNLPLPDPHVYCVALAKAGRRKRWSRIKTVLAARRKIVFDQTTAARSNKLTNLLAHGSYGHKSQARLDMTAVSTLTSFIFYWLTRHQSSVGIALSLLIAVLTKHDTK</sequence>
<protein>
    <submittedName>
        <fullName evidence="2">Uncharacterized protein</fullName>
    </submittedName>
</protein>
<proteinExistence type="predicted"/>
<accession>A0A0V1LU23</accession>
<dbReference type="AlphaFoldDB" id="A0A0V1LU23"/>
<dbReference type="EMBL" id="JYDW01000004">
    <property type="protein sequence ID" value="KRZ63034.1"/>
    <property type="molecule type" value="Genomic_DNA"/>
</dbReference>
<feature type="region of interest" description="Disordered" evidence="1">
    <location>
        <begin position="1"/>
        <end position="36"/>
    </location>
</feature>
<evidence type="ECO:0000256" key="1">
    <source>
        <dbReference type="SAM" id="MobiDB-lite"/>
    </source>
</evidence>
<gene>
    <name evidence="2" type="ORF">T02_235</name>
</gene>
<keyword evidence="3" id="KW-1185">Reference proteome</keyword>
<evidence type="ECO:0000313" key="2">
    <source>
        <dbReference type="EMBL" id="KRZ63034.1"/>
    </source>
</evidence>
<dbReference type="Proteomes" id="UP000054721">
    <property type="component" value="Unassembled WGS sequence"/>
</dbReference>
<comment type="caution">
    <text evidence="2">The sequence shown here is derived from an EMBL/GenBank/DDBJ whole genome shotgun (WGS) entry which is preliminary data.</text>
</comment>
<dbReference type="OrthoDB" id="10604408at2759"/>
<organism evidence="2 3">
    <name type="scientific">Trichinella nativa</name>
    <dbReference type="NCBI Taxonomy" id="6335"/>
    <lineage>
        <taxon>Eukaryota</taxon>
        <taxon>Metazoa</taxon>
        <taxon>Ecdysozoa</taxon>
        <taxon>Nematoda</taxon>
        <taxon>Enoplea</taxon>
        <taxon>Dorylaimia</taxon>
        <taxon>Trichinellida</taxon>
        <taxon>Trichinellidae</taxon>
        <taxon>Trichinella</taxon>
    </lineage>
</organism>
<name>A0A0V1LU23_9BILA</name>
<evidence type="ECO:0000313" key="3">
    <source>
        <dbReference type="Proteomes" id="UP000054721"/>
    </source>
</evidence>